<organism evidence="1">
    <name type="scientific">Brachypodium distachyon</name>
    <name type="common">Purple false brome</name>
    <name type="synonym">Trachynia distachya</name>
    <dbReference type="NCBI Taxonomy" id="15368"/>
    <lineage>
        <taxon>Eukaryota</taxon>
        <taxon>Viridiplantae</taxon>
        <taxon>Streptophyta</taxon>
        <taxon>Embryophyta</taxon>
        <taxon>Tracheophyta</taxon>
        <taxon>Spermatophyta</taxon>
        <taxon>Magnoliopsida</taxon>
        <taxon>Liliopsida</taxon>
        <taxon>Poales</taxon>
        <taxon>Poaceae</taxon>
        <taxon>BOP clade</taxon>
        <taxon>Pooideae</taxon>
        <taxon>Stipodae</taxon>
        <taxon>Brachypodieae</taxon>
        <taxon>Brachypodium</taxon>
    </lineage>
</organism>
<dbReference type="Proteomes" id="UP000008810">
    <property type="component" value="Chromosome 2"/>
</dbReference>
<dbReference type="EMBL" id="CM000881">
    <property type="protein sequence ID" value="KQK03435.1"/>
    <property type="molecule type" value="Genomic_DNA"/>
</dbReference>
<proteinExistence type="predicted"/>
<dbReference type="InParanoid" id="A0A0Q3IC02"/>
<reference evidence="1 2" key="1">
    <citation type="journal article" date="2010" name="Nature">
        <title>Genome sequencing and analysis of the model grass Brachypodium distachyon.</title>
        <authorList>
            <consortium name="International Brachypodium Initiative"/>
        </authorList>
    </citation>
    <scope>NUCLEOTIDE SEQUENCE [LARGE SCALE GENOMIC DNA]</scope>
    <source>
        <strain evidence="1 2">Bd21</strain>
    </source>
</reference>
<accession>A0A0Q3IC02</accession>
<gene>
    <name evidence="1" type="ORF">BRADI_2g07865v3</name>
</gene>
<dbReference type="EnsemblPlants" id="KQK03435">
    <property type="protein sequence ID" value="KQK03435"/>
    <property type="gene ID" value="BRADI_2g07865v3"/>
</dbReference>
<reference evidence="2" key="3">
    <citation type="submission" date="2018-08" db="UniProtKB">
        <authorList>
            <consortium name="EnsemblPlants"/>
        </authorList>
    </citation>
    <scope>IDENTIFICATION</scope>
    <source>
        <strain evidence="2">cv. Bd21</strain>
    </source>
</reference>
<sequence>MSHQLHMNNVIIGQRHVLANQNISCKKKLPPFHKGWHTNLMIQCHIDCYLMLKPCLDESKYAANLCEKEGIWSSIVCWIHFQ</sequence>
<evidence type="ECO:0000313" key="1">
    <source>
        <dbReference type="EMBL" id="KQK03435.1"/>
    </source>
</evidence>
<reference evidence="1" key="2">
    <citation type="submission" date="2017-06" db="EMBL/GenBank/DDBJ databases">
        <title>WGS assembly of Brachypodium distachyon.</title>
        <authorList>
            <consortium name="The International Brachypodium Initiative"/>
            <person name="Lucas S."/>
            <person name="Harmon-Smith M."/>
            <person name="Lail K."/>
            <person name="Tice H."/>
            <person name="Grimwood J."/>
            <person name="Bruce D."/>
            <person name="Barry K."/>
            <person name="Shu S."/>
            <person name="Lindquist E."/>
            <person name="Wang M."/>
            <person name="Pitluck S."/>
            <person name="Vogel J.P."/>
            <person name="Garvin D.F."/>
            <person name="Mockler T.C."/>
            <person name="Schmutz J."/>
            <person name="Rokhsar D."/>
            <person name="Bevan M.W."/>
        </authorList>
    </citation>
    <scope>NUCLEOTIDE SEQUENCE</scope>
    <source>
        <strain evidence="1">Bd21</strain>
    </source>
</reference>
<evidence type="ECO:0000313" key="2">
    <source>
        <dbReference type="EnsemblPlants" id="KQK03435"/>
    </source>
</evidence>
<keyword evidence="3" id="KW-1185">Reference proteome</keyword>
<protein>
    <submittedName>
        <fullName evidence="1 2">Uncharacterized protein</fullName>
    </submittedName>
</protein>
<evidence type="ECO:0000313" key="3">
    <source>
        <dbReference type="Proteomes" id="UP000008810"/>
    </source>
</evidence>
<name>A0A0Q3IC02_BRADI</name>
<dbReference type="Gramene" id="KQK03435">
    <property type="protein sequence ID" value="KQK03435"/>
    <property type="gene ID" value="BRADI_2g07865v3"/>
</dbReference>
<dbReference type="AlphaFoldDB" id="A0A0Q3IC02"/>